<feature type="compositionally biased region" description="Basic residues" evidence="1">
    <location>
        <begin position="99"/>
        <end position="114"/>
    </location>
</feature>
<dbReference type="AlphaFoldDB" id="A0A314YMM0"/>
<evidence type="ECO:0000313" key="2">
    <source>
        <dbReference type="EMBL" id="PQQ09182.1"/>
    </source>
</evidence>
<feature type="region of interest" description="Disordered" evidence="1">
    <location>
        <begin position="1"/>
        <end position="48"/>
    </location>
</feature>
<comment type="caution">
    <text evidence="2">The sequence shown here is derived from an EMBL/GenBank/DDBJ whole genome shotgun (WGS) entry which is preliminary data.</text>
</comment>
<feature type="region of interest" description="Disordered" evidence="1">
    <location>
        <begin position="65"/>
        <end position="114"/>
    </location>
</feature>
<gene>
    <name evidence="2" type="ORF">Pyn_10128</name>
</gene>
<dbReference type="OrthoDB" id="1254724at2759"/>
<proteinExistence type="predicted"/>
<keyword evidence="3" id="KW-1185">Reference proteome</keyword>
<evidence type="ECO:0000256" key="1">
    <source>
        <dbReference type="SAM" id="MobiDB-lite"/>
    </source>
</evidence>
<evidence type="ECO:0008006" key="4">
    <source>
        <dbReference type="Google" id="ProtNLM"/>
    </source>
</evidence>
<sequence length="114" mass="13118">MTSEDLWHKCHRPPLMPPFYHKQLGSPRKKRMRSAGEQPRKSNLTATKLQRYNVETKCSLCRQGGHNRRSCLRAKEGTSSQVTSKPKVKKTIDMTSTKRVTRQSRAKQPKKVGN</sequence>
<organism evidence="2 3">
    <name type="scientific">Prunus yedoensis var. nudiflora</name>
    <dbReference type="NCBI Taxonomy" id="2094558"/>
    <lineage>
        <taxon>Eukaryota</taxon>
        <taxon>Viridiplantae</taxon>
        <taxon>Streptophyta</taxon>
        <taxon>Embryophyta</taxon>
        <taxon>Tracheophyta</taxon>
        <taxon>Spermatophyta</taxon>
        <taxon>Magnoliopsida</taxon>
        <taxon>eudicotyledons</taxon>
        <taxon>Gunneridae</taxon>
        <taxon>Pentapetalae</taxon>
        <taxon>rosids</taxon>
        <taxon>fabids</taxon>
        <taxon>Rosales</taxon>
        <taxon>Rosaceae</taxon>
        <taxon>Amygdaloideae</taxon>
        <taxon>Amygdaleae</taxon>
        <taxon>Prunus</taxon>
    </lineage>
</organism>
<dbReference type="Proteomes" id="UP000250321">
    <property type="component" value="Unassembled WGS sequence"/>
</dbReference>
<reference evidence="2 3" key="1">
    <citation type="submission" date="2018-02" db="EMBL/GenBank/DDBJ databases">
        <title>Draft genome of wild Prunus yedoensis var. nudiflora.</title>
        <authorList>
            <person name="Baek S."/>
            <person name="Kim J.-H."/>
            <person name="Choi K."/>
            <person name="Kim G.-B."/>
            <person name="Cho A."/>
            <person name="Jang H."/>
            <person name="Shin C.-H."/>
            <person name="Yu H.-J."/>
            <person name="Mun J.-H."/>
        </authorList>
    </citation>
    <scope>NUCLEOTIDE SEQUENCE [LARGE SCALE GENOMIC DNA]</scope>
    <source>
        <strain evidence="3">cv. Jeju island</strain>
        <tissue evidence="2">Leaf</tissue>
    </source>
</reference>
<name>A0A314YMM0_PRUYE</name>
<accession>A0A314YMM0</accession>
<evidence type="ECO:0000313" key="3">
    <source>
        <dbReference type="Proteomes" id="UP000250321"/>
    </source>
</evidence>
<dbReference type="EMBL" id="PJQY01000638">
    <property type="protein sequence ID" value="PQQ09182.1"/>
    <property type="molecule type" value="Genomic_DNA"/>
</dbReference>
<protein>
    <recommendedName>
        <fullName evidence="4">CCHC-type domain-containing protein</fullName>
    </recommendedName>
</protein>